<name>A0ABP8X2Z6_9ACTN</name>
<comment type="similarity">
    <text evidence="1">Belongs to the intimin/invasin family.</text>
</comment>
<organism evidence="3 4">
    <name type="scientific">Nocardioides nanhaiensis</name>
    <dbReference type="NCBI Taxonomy" id="1476871"/>
    <lineage>
        <taxon>Bacteria</taxon>
        <taxon>Bacillati</taxon>
        <taxon>Actinomycetota</taxon>
        <taxon>Actinomycetes</taxon>
        <taxon>Propionibacteriales</taxon>
        <taxon>Nocardioidaceae</taxon>
        <taxon>Nocardioides</taxon>
    </lineage>
</organism>
<evidence type="ECO:0000259" key="2">
    <source>
        <dbReference type="PROSITE" id="PS51127"/>
    </source>
</evidence>
<sequence length="1013" mass="103135">MTGLPSTASAIPANAQFATVTLLSQSTGEASVKNDGTDTTVRLQAAAPATVGSVTFSYTIAGGTPQTITTVAARNDDGTFSFEWTVPAAIVGASVTLTVSGTPSGGVAQTDTQLVDINAAGAPVESVNLSTASAAGVFAVPGGGPQNVIVPGTTSNTSGTVTINRRDQAGVVTHTTDATIEAPTGATTGTFRGVLDITGYQFGGTNELVLEAVNGSDDVESYTLYNQVITTVEAVAEDAQVPAGQSTDVTVTVEDQNGNPIAGADVRDGNGNFIDTTDENGQVETTQGAGTTFYYANADALPAFSATAGDKRSADVTVGSFAPVATAFTATSADGAAFDRDENALGDIVVQLRNQNGGPIAAPAGQTVQYYWQITPFDGSAPVRVPAGTATTPATENASATPGDYNVVLPAGEKSGSYELFVSLTDNVGTPADDGIDAASVLTVKVGDAAITTTPAGDQNAAPGGEVSVTGKVALEDGTGLPGRTVTADFTQGTIGTDTAKDAGLVLTGGGVGANRTYTTGADGTFTAVIDDPAETPQGSEVGGEVVFDTTFTDATAPKGVDFPLAGVPTGAVTNVVITDTTGKPGEVEGGTVEVDADPNTAGVQAVPGVAVTLTIDEGYFTDGEESPTPVVGQDAGGFTDLGQEITVVTDAAGQATFQIAIARNEGFDDDGQVTGTVTANGDSDTITWDSSNPLNGGEVQLVLAPEAEQDGPTDPAPTGSDVEYDVYTTDQFGNRVGGETVDLTEDGDDADLSTMSVQSDFDDDGDFSISSSEDDEVTITATWNAPFTEYTNVAGATTSGFRDLTDTVEQVFADFDLAAADITLTGNPETQQIVNRAVLETLTVVDEFGNPVQGLQVTFTRTGPGVVSESVTRFTNANGVAQYAFVGGAAGTATILAEVTDGSQVQTVTDTVTFVPDEPTRVPVDVNVGGRNQNARTDRVVVRTDPAAPNAVVQLFRKGNNGLVRVGVKRLTRVGFAAFQVRDVNGNRATKYIARVGETRTTLRSRGNGRVN</sequence>
<dbReference type="EMBL" id="BAABIM010000006">
    <property type="protein sequence ID" value="GAA4699874.1"/>
    <property type="molecule type" value="Genomic_DNA"/>
</dbReference>
<dbReference type="PROSITE" id="PS51127">
    <property type="entry name" value="BIG1"/>
    <property type="match status" value="1"/>
</dbReference>
<dbReference type="InterPro" id="IPR003344">
    <property type="entry name" value="Big_1_dom"/>
</dbReference>
<evidence type="ECO:0000256" key="1">
    <source>
        <dbReference type="ARBA" id="ARBA00010116"/>
    </source>
</evidence>
<protein>
    <recommendedName>
        <fullName evidence="2">Big-1 domain-containing protein</fullName>
    </recommendedName>
</protein>
<evidence type="ECO:0000313" key="3">
    <source>
        <dbReference type="EMBL" id="GAA4699874.1"/>
    </source>
</evidence>
<accession>A0ABP8X2Z6</accession>
<dbReference type="Pfam" id="PF02369">
    <property type="entry name" value="Big_1"/>
    <property type="match status" value="1"/>
</dbReference>
<evidence type="ECO:0000313" key="4">
    <source>
        <dbReference type="Proteomes" id="UP001500621"/>
    </source>
</evidence>
<dbReference type="SUPFAM" id="SSF49373">
    <property type="entry name" value="Invasin/intimin cell-adhesion fragments"/>
    <property type="match status" value="1"/>
</dbReference>
<proteinExistence type="inferred from homology"/>
<dbReference type="Gene3D" id="2.60.40.10">
    <property type="entry name" value="Immunoglobulins"/>
    <property type="match status" value="2"/>
</dbReference>
<keyword evidence="4" id="KW-1185">Reference proteome</keyword>
<dbReference type="InterPro" id="IPR013783">
    <property type="entry name" value="Ig-like_fold"/>
</dbReference>
<dbReference type="SMART" id="SM00634">
    <property type="entry name" value="BID_1"/>
    <property type="match status" value="1"/>
</dbReference>
<gene>
    <name evidence="3" type="ORF">GCM10023226_43400</name>
</gene>
<dbReference type="InterPro" id="IPR008964">
    <property type="entry name" value="Invasin/intimin_cell_adhesion"/>
</dbReference>
<comment type="caution">
    <text evidence="3">The sequence shown here is derived from an EMBL/GenBank/DDBJ whole genome shotgun (WGS) entry which is preliminary data.</text>
</comment>
<dbReference type="Proteomes" id="UP001500621">
    <property type="component" value="Unassembled WGS sequence"/>
</dbReference>
<feature type="domain" description="Big-1" evidence="2">
    <location>
        <begin position="815"/>
        <end position="916"/>
    </location>
</feature>
<reference evidence="4" key="1">
    <citation type="journal article" date="2019" name="Int. J. Syst. Evol. Microbiol.">
        <title>The Global Catalogue of Microorganisms (GCM) 10K type strain sequencing project: providing services to taxonomists for standard genome sequencing and annotation.</title>
        <authorList>
            <consortium name="The Broad Institute Genomics Platform"/>
            <consortium name="The Broad Institute Genome Sequencing Center for Infectious Disease"/>
            <person name="Wu L."/>
            <person name="Ma J."/>
        </authorList>
    </citation>
    <scope>NUCLEOTIDE SEQUENCE [LARGE SCALE GENOMIC DNA]</scope>
    <source>
        <strain evidence="4">JCM 18127</strain>
    </source>
</reference>